<protein>
    <submittedName>
        <fullName evidence="8">EGF-like domain-containing protein</fullName>
    </submittedName>
</protein>
<evidence type="ECO:0000256" key="1">
    <source>
        <dbReference type="ARBA" id="ARBA00022729"/>
    </source>
</evidence>
<evidence type="ECO:0000313" key="7">
    <source>
        <dbReference type="Proteomes" id="UP000274131"/>
    </source>
</evidence>
<dbReference type="Proteomes" id="UP000274131">
    <property type="component" value="Unassembled WGS sequence"/>
</dbReference>
<dbReference type="WBParaSite" id="EVEC_0000680601-mRNA-1">
    <property type="protein sequence ID" value="EVEC_0000680601-mRNA-1"/>
    <property type="gene ID" value="EVEC_0000680601"/>
</dbReference>
<comment type="caution">
    <text evidence="3">Lacks conserved residue(s) required for the propagation of feature annotation.</text>
</comment>
<accession>A0A0N4V8U0</accession>
<feature type="transmembrane region" description="Helical" evidence="4">
    <location>
        <begin position="241"/>
        <end position="262"/>
    </location>
</feature>
<keyword evidence="4" id="KW-1133">Transmembrane helix</keyword>
<dbReference type="PROSITE" id="PS01186">
    <property type="entry name" value="EGF_2"/>
    <property type="match status" value="1"/>
</dbReference>
<dbReference type="SMART" id="SM00181">
    <property type="entry name" value="EGF"/>
    <property type="match status" value="2"/>
</dbReference>
<dbReference type="AlphaFoldDB" id="A0A0N4V8U0"/>
<gene>
    <name evidence="6" type="ORF">EVEC_LOCUS6354</name>
</gene>
<dbReference type="InterPro" id="IPR000742">
    <property type="entry name" value="EGF"/>
</dbReference>
<organism evidence="8">
    <name type="scientific">Enterobius vermicularis</name>
    <name type="common">Human pinworm</name>
    <dbReference type="NCBI Taxonomy" id="51028"/>
    <lineage>
        <taxon>Eukaryota</taxon>
        <taxon>Metazoa</taxon>
        <taxon>Ecdysozoa</taxon>
        <taxon>Nematoda</taxon>
        <taxon>Chromadorea</taxon>
        <taxon>Rhabditida</taxon>
        <taxon>Spirurina</taxon>
        <taxon>Oxyuridomorpha</taxon>
        <taxon>Oxyuroidea</taxon>
        <taxon>Oxyuridae</taxon>
        <taxon>Enterobius</taxon>
    </lineage>
</organism>
<proteinExistence type="predicted"/>
<dbReference type="PROSITE" id="PS50026">
    <property type="entry name" value="EGF_3"/>
    <property type="match status" value="2"/>
</dbReference>
<dbReference type="GO" id="GO:0009986">
    <property type="term" value="C:cell surface"/>
    <property type="evidence" value="ECO:0007669"/>
    <property type="project" value="TreeGrafter"/>
</dbReference>
<dbReference type="EMBL" id="UXUI01008478">
    <property type="protein sequence ID" value="VDD91603.1"/>
    <property type="molecule type" value="Genomic_DNA"/>
</dbReference>
<dbReference type="GO" id="GO:0005576">
    <property type="term" value="C:extracellular region"/>
    <property type="evidence" value="ECO:0007669"/>
    <property type="project" value="TreeGrafter"/>
</dbReference>
<dbReference type="GO" id="GO:0005102">
    <property type="term" value="F:signaling receptor binding"/>
    <property type="evidence" value="ECO:0007669"/>
    <property type="project" value="TreeGrafter"/>
</dbReference>
<keyword evidence="4" id="KW-0472">Membrane</keyword>
<dbReference type="SUPFAM" id="SSF57196">
    <property type="entry name" value="EGF/Laminin"/>
    <property type="match status" value="1"/>
</dbReference>
<dbReference type="InterPro" id="IPR050969">
    <property type="entry name" value="Dev_Signal_Modulators"/>
</dbReference>
<evidence type="ECO:0000256" key="2">
    <source>
        <dbReference type="ARBA" id="ARBA00023157"/>
    </source>
</evidence>
<feature type="disulfide bond" evidence="3">
    <location>
        <begin position="147"/>
        <end position="156"/>
    </location>
</feature>
<keyword evidence="1" id="KW-0732">Signal</keyword>
<feature type="disulfide bond" evidence="3">
    <location>
        <begin position="204"/>
        <end position="213"/>
    </location>
</feature>
<evidence type="ECO:0000313" key="6">
    <source>
        <dbReference type="EMBL" id="VDD91603.1"/>
    </source>
</evidence>
<keyword evidence="3" id="KW-0245">EGF-like domain</keyword>
<evidence type="ECO:0000259" key="5">
    <source>
        <dbReference type="PROSITE" id="PS50026"/>
    </source>
</evidence>
<evidence type="ECO:0000313" key="8">
    <source>
        <dbReference type="WBParaSite" id="EVEC_0000680601-mRNA-1"/>
    </source>
</evidence>
<evidence type="ECO:0000256" key="4">
    <source>
        <dbReference type="SAM" id="Phobius"/>
    </source>
</evidence>
<name>A0A0N4V8U0_ENTVE</name>
<evidence type="ECO:0000256" key="3">
    <source>
        <dbReference type="PROSITE-ProRule" id="PRU00076"/>
    </source>
</evidence>
<dbReference type="OrthoDB" id="10266706at2759"/>
<dbReference type="PANTHER" id="PTHR14949:SF54">
    <property type="entry name" value="VWFD DOMAIN-CONTAINING PROTEIN"/>
    <property type="match status" value="1"/>
</dbReference>
<feature type="domain" description="EGF-like" evidence="5">
    <location>
        <begin position="121"/>
        <end position="157"/>
    </location>
</feature>
<reference evidence="6 7" key="2">
    <citation type="submission" date="2018-10" db="EMBL/GenBank/DDBJ databases">
        <authorList>
            <consortium name="Pathogen Informatics"/>
        </authorList>
    </citation>
    <scope>NUCLEOTIDE SEQUENCE [LARGE SCALE GENOMIC DNA]</scope>
</reference>
<dbReference type="Gene3D" id="2.10.25.10">
    <property type="entry name" value="Laminin"/>
    <property type="match status" value="1"/>
</dbReference>
<reference evidence="8" key="1">
    <citation type="submission" date="2017-02" db="UniProtKB">
        <authorList>
            <consortium name="WormBaseParasite"/>
        </authorList>
    </citation>
    <scope>IDENTIFICATION</scope>
</reference>
<keyword evidence="2 3" id="KW-1015">Disulfide bond</keyword>
<keyword evidence="7" id="KW-1185">Reference proteome</keyword>
<dbReference type="STRING" id="51028.A0A0N4V8U0"/>
<dbReference type="PROSITE" id="PS00022">
    <property type="entry name" value="EGF_1"/>
    <property type="match status" value="2"/>
</dbReference>
<feature type="domain" description="EGF-like" evidence="5">
    <location>
        <begin position="182"/>
        <end position="214"/>
    </location>
</feature>
<keyword evidence="4" id="KW-0812">Transmembrane</keyword>
<dbReference type="PANTHER" id="PTHR14949">
    <property type="entry name" value="EGF-LIKE-DOMAIN, MULTIPLE 7, 8"/>
    <property type="match status" value="1"/>
</dbReference>
<sequence length="325" mass="36822">MVERKDNVESRFPVPSRTLTGLDLGPLWLPKDFRITCCLGGHPIPENPKLIRNWTQVVSEQNVQTAANSDITDVRLAETNCREFHGSYLISVTSLFQFSGINGFNDGVVCKCPDVGHHEVLDRNCRRIPPCQNRGTRSFSMNLRCICLEPFFGEYCEKFCDQGTRMKDPNGQDYCSCVPFYQGEECKDMVCLNGGTQVEQRCICPPGFLGYHCEIDTNRTAANSRYLKYDDQGNDLFTRDVSGTIFSLIMIIVLVVSMYLLMKHRMQVQNRFATLRRDELSRTAQSLNGRRSNLLTPESARILSFRTAPMIEGGPPPYMSNPTRG</sequence>